<dbReference type="EMBL" id="JAQKAB010000015">
    <property type="protein sequence ID" value="MDA7028347.1"/>
    <property type="molecule type" value="Genomic_DNA"/>
</dbReference>
<proteinExistence type="predicted"/>
<dbReference type="PANTHER" id="PTHR31299">
    <property type="entry name" value="ESTERASE, PUTATIVE (AFU_ORTHOLOGUE AFUA_1G05850)-RELATED"/>
    <property type="match status" value="1"/>
</dbReference>
<organism evidence="1 2">
    <name type="scientific">Bacillus changyiensis</name>
    <dbReference type="NCBI Taxonomy" id="3004103"/>
    <lineage>
        <taxon>Bacteria</taxon>
        <taxon>Bacillati</taxon>
        <taxon>Bacillota</taxon>
        <taxon>Bacilli</taxon>
        <taxon>Bacillales</taxon>
        <taxon>Bacillaceae</taxon>
        <taxon>Bacillus</taxon>
    </lineage>
</organism>
<dbReference type="Gene3D" id="1.20.1440.30">
    <property type="entry name" value="Biosynthetic Protein domain"/>
    <property type="match status" value="1"/>
</dbReference>
<gene>
    <name evidence="1" type="ORF">PJ311_17540</name>
</gene>
<dbReference type="Gene3D" id="3.40.1660.10">
    <property type="entry name" value="EreA-like (biosynthetic domain)"/>
    <property type="match status" value="1"/>
</dbReference>
<protein>
    <submittedName>
        <fullName evidence="1">Erythromycin esterase family protein</fullName>
    </submittedName>
</protein>
<dbReference type="InterPro" id="IPR052036">
    <property type="entry name" value="Hydrolase/PRTase-associated"/>
</dbReference>
<name>A0ABT4X8F1_9BACI</name>
<comment type="caution">
    <text evidence="1">The sequence shown here is derived from an EMBL/GenBank/DDBJ whole genome shotgun (WGS) entry which is preliminary data.</text>
</comment>
<sequence length="391" mass="45690">MNQEQWTKENVHEINDQLESFSFLDQYLQNKRIVFLGENGHGVAQHSQLKVRMIQYLHEQLGFNHILFESGLGECSCVNDYEKTLEPEKIMKKTIFPVWHTEEVLGLFKYIKKSHLHLSGIDIQFSSRELIFSKKLVDMISKLDQSYSEKVWIMENDVLALYKQKRGRAYFFPFYRRNIRTCRTLKNAYKELLSFLDQHEEELTNHISETSYFQMIRRVIANRIDFISILSHGMRKALQIRDQAMANNLQWYVTNMHPDEKVIIWAHNGHIAKNIKNIIGFRSIGSYLPESIKTQSYIIGMFMYEGSAAHNNREVYEVKKPPQHSIEQYMASAHLPISFLDLTSPSNHSDSMWIHDTITAMDGGLGEMTIRPSEQYDGLVLVKSVTPPTYI</sequence>
<dbReference type="Gene3D" id="3.30.1870.10">
    <property type="entry name" value="EreA-like, domain 2"/>
    <property type="match status" value="1"/>
</dbReference>
<dbReference type="Proteomes" id="UP001211894">
    <property type="component" value="Unassembled WGS sequence"/>
</dbReference>
<dbReference type="PANTHER" id="PTHR31299:SF0">
    <property type="entry name" value="ESTERASE, PUTATIVE (AFU_ORTHOLOGUE AFUA_1G05850)-RELATED"/>
    <property type="match status" value="1"/>
</dbReference>
<dbReference type="Pfam" id="PF05139">
    <property type="entry name" value="Erythro_esteras"/>
    <property type="match status" value="1"/>
</dbReference>
<reference evidence="1 2" key="1">
    <citation type="submission" date="2023-01" db="EMBL/GenBank/DDBJ databases">
        <title>Bacillus changyiensis sp. nov., isolated from a coastal deposit.</title>
        <authorList>
            <person name="Xiao G."/>
            <person name="Lai Q."/>
            <person name="Hu Z."/>
            <person name="Shao Z."/>
        </authorList>
    </citation>
    <scope>NUCLEOTIDE SEQUENCE [LARGE SCALE GENOMIC DNA]</scope>
    <source>
        <strain evidence="1 2">CLL-7-23</strain>
    </source>
</reference>
<dbReference type="SUPFAM" id="SSF159501">
    <property type="entry name" value="EreA/ChaN-like"/>
    <property type="match status" value="1"/>
</dbReference>
<evidence type="ECO:0000313" key="2">
    <source>
        <dbReference type="Proteomes" id="UP001211894"/>
    </source>
</evidence>
<accession>A0ABT4X8F1</accession>
<dbReference type="CDD" id="cd14728">
    <property type="entry name" value="Ere-like"/>
    <property type="match status" value="1"/>
</dbReference>
<dbReference type="InterPro" id="IPR007815">
    <property type="entry name" value="Emycin_Estase"/>
</dbReference>
<keyword evidence="2" id="KW-1185">Reference proteome</keyword>
<dbReference type="RefSeq" id="WP_271342160.1">
    <property type="nucleotide sequence ID" value="NZ_JAQKAB010000015.1"/>
</dbReference>
<evidence type="ECO:0000313" key="1">
    <source>
        <dbReference type="EMBL" id="MDA7028347.1"/>
    </source>
</evidence>